<comment type="caution">
    <text evidence="7">The sequence shown here is derived from an EMBL/GenBank/DDBJ whole genome shotgun (WGS) entry which is preliminary data.</text>
</comment>
<dbReference type="InterPro" id="IPR036390">
    <property type="entry name" value="WH_DNA-bd_sf"/>
</dbReference>
<evidence type="ECO:0000256" key="4">
    <source>
        <dbReference type="PIRSR" id="PIRSR005739-1"/>
    </source>
</evidence>
<sequence>MASPHPVAPTASPLPLMQLATGFWAFKTLATADELGLFGVLDRLGGGTVEECAEELEIGVRPAGMLLTGCAALDLLERRRDGRFVNSALTDAYLVPGRPYHFSGWLRMLDQRLYPGWGRLGEAVRTNRPTTWDPDKQPHLFDTEDPGLLSVFWEAMHALSSWTAQRLGEVVDLTAGARLLDVGGGSGAYAIELCRRHPGLKATVYDLPKVCPVAERNVAEAGLDDRIGTHPGDFLAEPELPGGHDIIVLSMILHDWDEATNRMLLDKCCAALPPGGTLVISELMVDDDLTGPAPAALMSLNMLVETEGGRNYTAAEYGSWLADAGFSEVRKVPFEAPGANAAIVARK</sequence>
<dbReference type="PANTHER" id="PTHR43712">
    <property type="entry name" value="PUTATIVE (AFU_ORTHOLOGUE AFUA_4G14580)-RELATED"/>
    <property type="match status" value="1"/>
</dbReference>
<dbReference type="GO" id="GO:0046983">
    <property type="term" value="F:protein dimerization activity"/>
    <property type="evidence" value="ECO:0007669"/>
    <property type="project" value="InterPro"/>
</dbReference>
<dbReference type="AlphaFoldDB" id="A0A401VVT3"/>
<evidence type="ECO:0000256" key="2">
    <source>
        <dbReference type="ARBA" id="ARBA00022679"/>
    </source>
</evidence>
<keyword evidence="1 7" id="KW-0489">Methyltransferase</keyword>
<evidence type="ECO:0000259" key="5">
    <source>
        <dbReference type="Pfam" id="PF00891"/>
    </source>
</evidence>
<reference evidence="7 8" key="1">
    <citation type="submission" date="2018-11" db="EMBL/GenBank/DDBJ databases">
        <title>Whole genome sequence of Streptomyces paromomycinus NBRC 15454(T).</title>
        <authorList>
            <person name="Komaki H."/>
            <person name="Tamura T."/>
        </authorList>
    </citation>
    <scope>NUCLEOTIDE SEQUENCE [LARGE SCALE GENOMIC DNA]</scope>
    <source>
        <strain evidence="7 8">NBRC 15454</strain>
    </source>
</reference>
<accession>A0A401VVT3</accession>
<dbReference type="PANTHER" id="PTHR43712:SF2">
    <property type="entry name" value="O-METHYLTRANSFERASE CICE"/>
    <property type="match status" value="1"/>
</dbReference>
<dbReference type="InterPro" id="IPR016461">
    <property type="entry name" value="COMT-like"/>
</dbReference>
<gene>
    <name evidence="7" type="ORF">GKJPGBOP_00794</name>
</gene>
<dbReference type="CDD" id="cd02440">
    <property type="entry name" value="AdoMet_MTases"/>
    <property type="match status" value="1"/>
</dbReference>
<dbReference type="Gene3D" id="1.10.10.10">
    <property type="entry name" value="Winged helix-like DNA-binding domain superfamily/Winged helix DNA-binding domain"/>
    <property type="match status" value="1"/>
</dbReference>
<dbReference type="PROSITE" id="PS51683">
    <property type="entry name" value="SAM_OMT_II"/>
    <property type="match status" value="1"/>
</dbReference>
<dbReference type="Pfam" id="PF08100">
    <property type="entry name" value="Dimerisation"/>
    <property type="match status" value="1"/>
</dbReference>
<dbReference type="Proteomes" id="UP000286746">
    <property type="component" value="Unassembled WGS sequence"/>
</dbReference>
<keyword evidence="2 7" id="KW-0808">Transferase</keyword>
<dbReference type="SUPFAM" id="SSF46785">
    <property type="entry name" value="Winged helix' DNA-binding domain"/>
    <property type="match status" value="1"/>
</dbReference>
<evidence type="ECO:0000313" key="8">
    <source>
        <dbReference type="Proteomes" id="UP000286746"/>
    </source>
</evidence>
<name>A0A401VVT3_STREY</name>
<proteinExistence type="predicted"/>
<dbReference type="InterPro" id="IPR001077">
    <property type="entry name" value="COMT_C"/>
</dbReference>
<dbReference type="SUPFAM" id="SSF53335">
    <property type="entry name" value="S-adenosyl-L-methionine-dependent methyltransferases"/>
    <property type="match status" value="1"/>
</dbReference>
<dbReference type="GO" id="GO:0032259">
    <property type="term" value="P:methylation"/>
    <property type="evidence" value="ECO:0007669"/>
    <property type="project" value="UniProtKB-KW"/>
</dbReference>
<dbReference type="Gene3D" id="3.40.50.150">
    <property type="entry name" value="Vaccinia Virus protein VP39"/>
    <property type="match status" value="1"/>
</dbReference>
<dbReference type="EMBL" id="BHZD01000001">
    <property type="protein sequence ID" value="GCD41141.1"/>
    <property type="molecule type" value="Genomic_DNA"/>
</dbReference>
<evidence type="ECO:0000256" key="1">
    <source>
        <dbReference type="ARBA" id="ARBA00022603"/>
    </source>
</evidence>
<dbReference type="InterPro" id="IPR012967">
    <property type="entry name" value="COMT_dimerisation"/>
</dbReference>
<dbReference type="InterPro" id="IPR036388">
    <property type="entry name" value="WH-like_DNA-bd_sf"/>
</dbReference>
<evidence type="ECO:0000259" key="6">
    <source>
        <dbReference type="Pfam" id="PF08100"/>
    </source>
</evidence>
<feature type="domain" description="O-methyltransferase C-terminal" evidence="5">
    <location>
        <begin position="117"/>
        <end position="327"/>
    </location>
</feature>
<evidence type="ECO:0000256" key="3">
    <source>
        <dbReference type="ARBA" id="ARBA00022691"/>
    </source>
</evidence>
<keyword evidence="3" id="KW-0949">S-adenosyl-L-methionine</keyword>
<keyword evidence="8" id="KW-1185">Reference proteome</keyword>
<dbReference type="InterPro" id="IPR029063">
    <property type="entry name" value="SAM-dependent_MTases_sf"/>
</dbReference>
<protein>
    <submittedName>
        <fullName evidence="7">Methyltransferase/methylase</fullName>
    </submittedName>
</protein>
<organism evidence="7 8">
    <name type="scientific">Streptomyces paromomycinus</name>
    <name type="common">Streptomyces rimosus subsp. paromomycinus</name>
    <dbReference type="NCBI Taxonomy" id="92743"/>
    <lineage>
        <taxon>Bacteria</taxon>
        <taxon>Bacillati</taxon>
        <taxon>Actinomycetota</taxon>
        <taxon>Actinomycetes</taxon>
        <taxon>Kitasatosporales</taxon>
        <taxon>Streptomycetaceae</taxon>
        <taxon>Streptomyces</taxon>
    </lineage>
</organism>
<feature type="active site" description="Proton acceptor" evidence="4">
    <location>
        <position position="254"/>
    </location>
</feature>
<feature type="domain" description="O-methyltransferase dimerisation" evidence="6">
    <location>
        <begin position="17"/>
        <end position="95"/>
    </location>
</feature>
<dbReference type="Pfam" id="PF00891">
    <property type="entry name" value="Methyltransf_2"/>
    <property type="match status" value="1"/>
</dbReference>
<evidence type="ECO:0000313" key="7">
    <source>
        <dbReference type="EMBL" id="GCD41141.1"/>
    </source>
</evidence>
<dbReference type="GO" id="GO:0008171">
    <property type="term" value="F:O-methyltransferase activity"/>
    <property type="evidence" value="ECO:0007669"/>
    <property type="project" value="InterPro"/>
</dbReference>